<feature type="signal peptide" evidence="2">
    <location>
        <begin position="1"/>
        <end position="20"/>
    </location>
</feature>
<dbReference type="PROSITE" id="PS50041">
    <property type="entry name" value="C_TYPE_LECTIN_2"/>
    <property type="match status" value="1"/>
</dbReference>
<feature type="chain" id="PRO_5018665912" description="C-type lectin domain-containing protein" evidence="2">
    <location>
        <begin position="21"/>
        <end position="149"/>
    </location>
</feature>
<protein>
    <recommendedName>
        <fullName evidence="3">C-type lectin domain-containing protein</fullName>
    </recommendedName>
</protein>
<reference evidence="4" key="1">
    <citation type="submission" date="2025-08" db="UniProtKB">
        <authorList>
            <consortium name="Ensembl"/>
        </authorList>
    </citation>
    <scope>IDENTIFICATION</scope>
</reference>
<dbReference type="Pfam" id="PF00059">
    <property type="entry name" value="Lectin_C"/>
    <property type="match status" value="1"/>
</dbReference>
<dbReference type="InterPro" id="IPR016187">
    <property type="entry name" value="CTDL_fold"/>
</dbReference>
<evidence type="ECO:0000313" key="4">
    <source>
        <dbReference type="Ensembl" id="ENSCVAP00000020931.1"/>
    </source>
</evidence>
<organism evidence="4 5">
    <name type="scientific">Cyprinodon variegatus</name>
    <name type="common">Sheepshead minnow</name>
    <dbReference type="NCBI Taxonomy" id="28743"/>
    <lineage>
        <taxon>Eukaryota</taxon>
        <taxon>Metazoa</taxon>
        <taxon>Chordata</taxon>
        <taxon>Craniata</taxon>
        <taxon>Vertebrata</taxon>
        <taxon>Euteleostomi</taxon>
        <taxon>Actinopterygii</taxon>
        <taxon>Neopterygii</taxon>
        <taxon>Teleostei</taxon>
        <taxon>Neoteleostei</taxon>
        <taxon>Acanthomorphata</taxon>
        <taxon>Ovalentaria</taxon>
        <taxon>Atherinomorphae</taxon>
        <taxon>Cyprinodontiformes</taxon>
        <taxon>Cyprinodontidae</taxon>
        <taxon>Cyprinodon</taxon>
    </lineage>
</organism>
<dbReference type="Ensembl" id="ENSCVAT00000013072.1">
    <property type="protein sequence ID" value="ENSCVAP00000020931.1"/>
    <property type="gene ID" value="ENSCVAG00000000080.1"/>
</dbReference>
<keyword evidence="2" id="KW-0732">Signal</keyword>
<dbReference type="InterPro" id="IPR018378">
    <property type="entry name" value="C-type_lectin_CS"/>
</dbReference>
<evidence type="ECO:0000259" key="3">
    <source>
        <dbReference type="PROSITE" id="PS50041"/>
    </source>
</evidence>
<evidence type="ECO:0000256" key="1">
    <source>
        <dbReference type="ARBA" id="ARBA00023157"/>
    </source>
</evidence>
<dbReference type="SUPFAM" id="SSF56436">
    <property type="entry name" value="C-type lectin-like"/>
    <property type="match status" value="1"/>
</dbReference>
<dbReference type="GeneTree" id="ENSGT01030000234978"/>
<dbReference type="AlphaFoldDB" id="A0A3Q2DML6"/>
<dbReference type="PROSITE" id="PS00615">
    <property type="entry name" value="C_TYPE_LECTIN_1"/>
    <property type="match status" value="1"/>
</dbReference>
<feature type="domain" description="C-type lectin" evidence="3">
    <location>
        <begin position="25"/>
        <end position="137"/>
    </location>
</feature>
<name>A0A3Q2DML6_CYPVA</name>
<dbReference type="Gene3D" id="3.10.100.10">
    <property type="entry name" value="Mannose-Binding Protein A, subunit A"/>
    <property type="match status" value="1"/>
</dbReference>
<proteinExistence type="predicted"/>
<dbReference type="Proteomes" id="UP000265020">
    <property type="component" value="Unassembled WGS sequence"/>
</dbReference>
<dbReference type="PANTHER" id="PTHR45784:SF3">
    <property type="entry name" value="C-TYPE LECTIN DOMAIN FAMILY 4 MEMBER K-LIKE-RELATED"/>
    <property type="match status" value="1"/>
</dbReference>
<sequence length="149" mass="17715">CGHKNLFLCTFLGWLILSLCLEHQYYFVENKLTWYQAQSYCRQHYTDLATIRNSEDMNHFLDVLSSQSSSDVWIGLYSEINWMWSNELKKRNPGYINWETSDYDPDFISANQFCVCMGDNGKWWDYNCEAKFPFLCFLPFSPSLNQGYL</sequence>
<evidence type="ECO:0000313" key="5">
    <source>
        <dbReference type="Proteomes" id="UP000265020"/>
    </source>
</evidence>
<dbReference type="InterPro" id="IPR016186">
    <property type="entry name" value="C-type_lectin-like/link_sf"/>
</dbReference>
<evidence type="ECO:0000256" key="2">
    <source>
        <dbReference type="SAM" id="SignalP"/>
    </source>
</evidence>
<dbReference type="InterPro" id="IPR001304">
    <property type="entry name" value="C-type_lectin-like"/>
</dbReference>
<dbReference type="SMART" id="SM00034">
    <property type="entry name" value="CLECT"/>
    <property type="match status" value="1"/>
</dbReference>
<reference evidence="4" key="2">
    <citation type="submission" date="2025-09" db="UniProtKB">
        <authorList>
            <consortium name="Ensembl"/>
        </authorList>
    </citation>
    <scope>IDENTIFICATION</scope>
</reference>
<keyword evidence="1" id="KW-1015">Disulfide bond</keyword>
<dbReference type="PANTHER" id="PTHR45784">
    <property type="entry name" value="C-TYPE LECTIN DOMAIN FAMILY 20 MEMBER A-RELATED"/>
    <property type="match status" value="1"/>
</dbReference>
<accession>A0A3Q2DML6</accession>
<dbReference type="OMA" id="NGKWWDY"/>
<keyword evidence="5" id="KW-1185">Reference proteome</keyword>